<dbReference type="RefSeq" id="WP_145721557.1">
    <property type="nucleotide sequence ID" value="NZ_BSPF01000109.1"/>
</dbReference>
<proteinExistence type="predicted"/>
<protein>
    <submittedName>
        <fullName evidence="2">DJ-1/PfpI family protein</fullName>
    </submittedName>
</protein>
<organism evidence="2 3">
    <name type="scientific">Mesorhizobium tianshanense</name>
    <dbReference type="NCBI Taxonomy" id="39844"/>
    <lineage>
        <taxon>Bacteria</taxon>
        <taxon>Pseudomonadati</taxon>
        <taxon>Pseudomonadota</taxon>
        <taxon>Alphaproteobacteria</taxon>
        <taxon>Hyphomicrobiales</taxon>
        <taxon>Phyllobacteriaceae</taxon>
        <taxon>Mesorhizobium</taxon>
    </lineage>
</organism>
<keyword evidence="3" id="KW-1185">Reference proteome</keyword>
<feature type="domain" description="DJ-1/PfpI" evidence="1">
    <location>
        <begin position="65"/>
        <end position="226"/>
    </location>
</feature>
<dbReference type="PANTHER" id="PTHR43130:SF3">
    <property type="entry name" value="HTH-TYPE TRANSCRIPTIONAL REGULATOR RV1931C"/>
    <property type="match status" value="1"/>
</dbReference>
<evidence type="ECO:0000313" key="2">
    <source>
        <dbReference type="EMBL" id="TWI27911.1"/>
    </source>
</evidence>
<gene>
    <name evidence="2" type="ORF">IQ26_05562</name>
</gene>
<dbReference type="Pfam" id="PF01965">
    <property type="entry name" value="DJ-1_PfpI"/>
    <property type="match status" value="1"/>
</dbReference>
<dbReference type="Gene3D" id="3.40.50.880">
    <property type="match status" value="1"/>
</dbReference>
<dbReference type="InterPro" id="IPR052158">
    <property type="entry name" value="INH-QAR"/>
</dbReference>
<evidence type="ECO:0000313" key="3">
    <source>
        <dbReference type="Proteomes" id="UP000317122"/>
    </source>
</evidence>
<dbReference type="InterPro" id="IPR029062">
    <property type="entry name" value="Class_I_gatase-like"/>
</dbReference>
<dbReference type="Proteomes" id="UP000317122">
    <property type="component" value="Unassembled WGS sequence"/>
</dbReference>
<dbReference type="AlphaFoldDB" id="A0A562N7N7"/>
<dbReference type="InterPro" id="IPR002818">
    <property type="entry name" value="DJ-1/PfpI"/>
</dbReference>
<reference evidence="2 3" key="1">
    <citation type="journal article" date="2015" name="Stand. Genomic Sci.">
        <title>Genomic Encyclopedia of Bacterial and Archaeal Type Strains, Phase III: the genomes of soil and plant-associated and newly described type strains.</title>
        <authorList>
            <person name="Whitman W.B."/>
            <person name="Woyke T."/>
            <person name="Klenk H.P."/>
            <person name="Zhou Y."/>
            <person name="Lilburn T.G."/>
            <person name="Beck B.J."/>
            <person name="De Vos P."/>
            <person name="Vandamme P."/>
            <person name="Eisen J.A."/>
            <person name="Garrity G."/>
            <person name="Hugenholtz P."/>
            <person name="Kyrpides N.C."/>
        </authorList>
    </citation>
    <scope>NUCLEOTIDE SEQUENCE [LARGE SCALE GENOMIC DNA]</scope>
    <source>
        <strain evidence="2 3">CGMCC 1.2546</strain>
    </source>
</reference>
<evidence type="ECO:0000259" key="1">
    <source>
        <dbReference type="Pfam" id="PF01965"/>
    </source>
</evidence>
<name>A0A562N7N7_9HYPH</name>
<sequence>MSKSIFVRVGLALIVLSLAGFGGWMFSLPSATAAKEAPPVPQEETAAMLTALKPAVRERPLVAIIGINDATETTDYLMPTGILRRADVADVVMLATGPGPVQLYPALNVEPDATIAQFDAALPDGADYVIVPAMSRDDDPAALAWLKSQAEKGARIIGICAGAKVVGAAGLLDDKRATTHWYYLVEMLKRSPTIEYVPDRRMVSDGSVTTTTGITASMPMMLTLIEAIAGRAKAEAVANDLGLAKWNARHASGAFKLTRPFATTVLANRMAFWNREEFGIRLEPGMDEVSLALVADAWSRTYRSSAATFAVAPDAVETRNGIRVIPDQSGRNWPEDRQVPTFSDRKPAEALDRALEAITARYGKSTTSVVAMQLEYPRQETVR</sequence>
<dbReference type="PANTHER" id="PTHR43130">
    <property type="entry name" value="ARAC-FAMILY TRANSCRIPTIONAL REGULATOR"/>
    <property type="match status" value="1"/>
</dbReference>
<dbReference type="OrthoDB" id="9793422at2"/>
<comment type="caution">
    <text evidence="2">The sequence shown here is derived from an EMBL/GenBank/DDBJ whole genome shotgun (WGS) entry which is preliminary data.</text>
</comment>
<dbReference type="EMBL" id="VLKT01000042">
    <property type="protein sequence ID" value="TWI27911.1"/>
    <property type="molecule type" value="Genomic_DNA"/>
</dbReference>
<dbReference type="SUPFAM" id="SSF52317">
    <property type="entry name" value="Class I glutamine amidotransferase-like"/>
    <property type="match status" value="1"/>
</dbReference>
<accession>A0A562N7N7</accession>